<protein>
    <submittedName>
        <fullName evidence="7">LysR family transcriptional regulator</fullName>
    </submittedName>
</protein>
<evidence type="ECO:0000256" key="1">
    <source>
        <dbReference type="ARBA" id="ARBA00009437"/>
    </source>
</evidence>
<sequence length="323" mass="34583">MSLVEVGEMETFLVLAEELHFGRTAQRRHVTPQRISQLIQTLERRLGGALFERSSRRVELTDLGRQLYADLQPHYQGVRDALQRAAATARGVSGTLRAGYVNALWGRLFVEAADALHTTHPGARIVVVELRGGDALQPLHSGDVDVMCASYPAHEPGVTAGPVLLREDPMLVISVDHPFAARASVSLADLATVPLLSTPTMPADWTLSRCPRTTPSGDPIPSGPAVTSVHQALAVISLGHGAFIFGDQTMSYHRHPTLATTPVSDCPPLEWGLVYRDGTRTPLLDAFAQVVGNLAHDQTQGAAVDQLSGSAKAPRSAAPPTSR</sequence>
<reference evidence="8" key="1">
    <citation type="journal article" date="2019" name="Int. J. Syst. Evol. Microbiol.">
        <title>The Global Catalogue of Microorganisms (GCM) 10K type strain sequencing project: providing services to taxonomists for standard genome sequencing and annotation.</title>
        <authorList>
            <consortium name="The Broad Institute Genomics Platform"/>
            <consortium name="The Broad Institute Genome Sequencing Center for Infectious Disease"/>
            <person name="Wu L."/>
            <person name="Ma J."/>
        </authorList>
    </citation>
    <scope>NUCLEOTIDE SEQUENCE [LARGE SCALE GENOMIC DNA]</scope>
    <source>
        <strain evidence="8">JCM 9371</strain>
    </source>
</reference>
<dbReference type="SUPFAM" id="SSF46785">
    <property type="entry name" value="Winged helix' DNA-binding domain"/>
    <property type="match status" value="1"/>
</dbReference>
<dbReference type="InterPro" id="IPR000847">
    <property type="entry name" value="LysR_HTH_N"/>
</dbReference>
<keyword evidence="8" id="KW-1185">Reference proteome</keyword>
<comment type="caution">
    <text evidence="7">The sequence shown here is derived from an EMBL/GenBank/DDBJ whole genome shotgun (WGS) entry which is preliminary data.</text>
</comment>
<dbReference type="PANTHER" id="PTHR30346:SF0">
    <property type="entry name" value="HCA OPERON TRANSCRIPTIONAL ACTIVATOR HCAR"/>
    <property type="match status" value="1"/>
</dbReference>
<dbReference type="PANTHER" id="PTHR30346">
    <property type="entry name" value="TRANSCRIPTIONAL DUAL REGULATOR HCAR-RELATED"/>
    <property type="match status" value="1"/>
</dbReference>
<comment type="similarity">
    <text evidence="1">Belongs to the LysR transcriptional regulatory family.</text>
</comment>
<dbReference type="Gene3D" id="1.10.10.10">
    <property type="entry name" value="Winged helix-like DNA-binding domain superfamily/Winged helix DNA-binding domain"/>
    <property type="match status" value="1"/>
</dbReference>
<dbReference type="Gene3D" id="3.40.190.10">
    <property type="entry name" value="Periplasmic binding protein-like II"/>
    <property type="match status" value="2"/>
</dbReference>
<gene>
    <name evidence="7" type="ORF">ACFQZM_08680</name>
</gene>
<evidence type="ECO:0000256" key="4">
    <source>
        <dbReference type="ARBA" id="ARBA00023163"/>
    </source>
</evidence>
<name>A0ABW2XGJ5_9ACTN</name>
<dbReference type="SUPFAM" id="SSF53850">
    <property type="entry name" value="Periplasmic binding protein-like II"/>
    <property type="match status" value="1"/>
</dbReference>
<feature type="region of interest" description="Disordered" evidence="5">
    <location>
        <begin position="302"/>
        <end position="323"/>
    </location>
</feature>
<dbReference type="Proteomes" id="UP001597063">
    <property type="component" value="Unassembled WGS sequence"/>
</dbReference>
<keyword evidence="3" id="KW-0238">DNA-binding</keyword>
<evidence type="ECO:0000313" key="8">
    <source>
        <dbReference type="Proteomes" id="UP001597063"/>
    </source>
</evidence>
<evidence type="ECO:0000313" key="7">
    <source>
        <dbReference type="EMBL" id="MFD0684568.1"/>
    </source>
</evidence>
<evidence type="ECO:0000256" key="3">
    <source>
        <dbReference type="ARBA" id="ARBA00023125"/>
    </source>
</evidence>
<accession>A0ABW2XGJ5</accession>
<dbReference type="InterPro" id="IPR036390">
    <property type="entry name" value="WH_DNA-bd_sf"/>
</dbReference>
<evidence type="ECO:0000259" key="6">
    <source>
        <dbReference type="PROSITE" id="PS50931"/>
    </source>
</evidence>
<dbReference type="RefSeq" id="WP_131756577.1">
    <property type="nucleotide sequence ID" value="NZ_CAACUY010000018.1"/>
</dbReference>
<organism evidence="7 8">
    <name type="scientific">Actinomadura fibrosa</name>
    <dbReference type="NCBI Taxonomy" id="111802"/>
    <lineage>
        <taxon>Bacteria</taxon>
        <taxon>Bacillati</taxon>
        <taxon>Actinomycetota</taxon>
        <taxon>Actinomycetes</taxon>
        <taxon>Streptosporangiales</taxon>
        <taxon>Thermomonosporaceae</taxon>
        <taxon>Actinomadura</taxon>
    </lineage>
</organism>
<dbReference type="Pfam" id="PF03466">
    <property type="entry name" value="LysR_substrate"/>
    <property type="match status" value="1"/>
</dbReference>
<keyword evidence="2" id="KW-0805">Transcription regulation</keyword>
<keyword evidence="4" id="KW-0804">Transcription</keyword>
<dbReference type="Pfam" id="PF00126">
    <property type="entry name" value="HTH_1"/>
    <property type="match status" value="1"/>
</dbReference>
<dbReference type="PROSITE" id="PS50931">
    <property type="entry name" value="HTH_LYSR"/>
    <property type="match status" value="1"/>
</dbReference>
<proteinExistence type="inferred from homology"/>
<dbReference type="InterPro" id="IPR036388">
    <property type="entry name" value="WH-like_DNA-bd_sf"/>
</dbReference>
<dbReference type="InterPro" id="IPR005119">
    <property type="entry name" value="LysR_subst-bd"/>
</dbReference>
<feature type="domain" description="HTH lysR-type" evidence="6">
    <location>
        <begin position="4"/>
        <end position="61"/>
    </location>
</feature>
<dbReference type="EMBL" id="JBHTGP010000003">
    <property type="protein sequence ID" value="MFD0684568.1"/>
    <property type="molecule type" value="Genomic_DNA"/>
</dbReference>
<evidence type="ECO:0000256" key="2">
    <source>
        <dbReference type="ARBA" id="ARBA00023015"/>
    </source>
</evidence>
<evidence type="ECO:0000256" key="5">
    <source>
        <dbReference type="SAM" id="MobiDB-lite"/>
    </source>
</evidence>